<evidence type="ECO:0000313" key="2">
    <source>
        <dbReference type="EMBL" id="ASC70461.1"/>
    </source>
</evidence>
<name>A0A1Z3HJI5_9CYAN</name>
<keyword evidence="1" id="KW-1133">Transmembrane helix</keyword>
<feature type="transmembrane region" description="Helical" evidence="1">
    <location>
        <begin position="214"/>
        <end position="235"/>
    </location>
</feature>
<keyword evidence="1" id="KW-0812">Transmembrane</keyword>
<evidence type="ECO:0000256" key="1">
    <source>
        <dbReference type="SAM" id="Phobius"/>
    </source>
</evidence>
<dbReference type="EMBL" id="CP021983">
    <property type="protein sequence ID" value="ASC70461.1"/>
    <property type="molecule type" value="Genomic_DNA"/>
</dbReference>
<proteinExistence type="predicted"/>
<keyword evidence="1" id="KW-0472">Membrane</keyword>
<reference evidence="2 3" key="1">
    <citation type="journal article" date="2016" name="Biochim. Biophys. Acta">
        <title>Characterization of red-shifted phycobilisomes isolated from the chlorophyll f-containing cyanobacterium Halomicronema hongdechloris.</title>
        <authorList>
            <person name="Li Y."/>
            <person name="Lin Y."/>
            <person name="Garvey C.J."/>
            <person name="Birch D."/>
            <person name="Corkery R.W."/>
            <person name="Loughlin P.C."/>
            <person name="Scheer H."/>
            <person name="Willows R.D."/>
            <person name="Chen M."/>
        </authorList>
    </citation>
    <scope>NUCLEOTIDE SEQUENCE [LARGE SCALE GENOMIC DNA]</scope>
    <source>
        <strain evidence="2 3">C2206</strain>
    </source>
</reference>
<dbReference type="RefSeq" id="WP_080814247.1">
    <property type="nucleotide sequence ID" value="NZ_CP021983.2"/>
</dbReference>
<dbReference type="Proteomes" id="UP000191901">
    <property type="component" value="Chromosome"/>
</dbReference>
<feature type="transmembrane region" description="Helical" evidence="1">
    <location>
        <begin position="186"/>
        <end position="208"/>
    </location>
</feature>
<sequence>MLKTLLVFLFSPNVDSYINAISYAYENMGIEAIKLIHIKGTETGITDSEASNISSKIWGRLGDLSSRFSGVYKQINEQLLKRELIPIEYSNLKRELYQVIKSQKNTKWIVDLTTAPKRPSIDVFAVCLALGIESVYTFELKPKYDPNRSDDFLYHVLNETDYSYTCLSKTDPVRNSQSSLLRKSYLLWYVGAISLVVMLISLIVFITIGPESSFIQGLNLTAAVVGLISPAFALVDQKRRV</sequence>
<dbReference type="KEGG" id="hhg:XM38_014000"/>
<evidence type="ECO:0000313" key="3">
    <source>
        <dbReference type="Proteomes" id="UP000191901"/>
    </source>
</evidence>
<organism evidence="2 3">
    <name type="scientific">Halomicronema hongdechloris C2206</name>
    <dbReference type="NCBI Taxonomy" id="1641165"/>
    <lineage>
        <taxon>Bacteria</taxon>
        <taxon>Bacillati</taxon>
        <taxon>Cyanobacteriota</taxon>
        <taxon>Cyanophyceae</taxon>
        <taxon>Nodosilineales</taxon>
        <taxon>Nodosilineaceae</taxon>
        <taxon>Halomicronema</taxon>
    </lineage>
</organism>
<dbReference type="AlphaFoldDB" id="A0A1Z3HJI5"/>
<accession>A0A1Z3HJI5</accession>
<keyword evidence="3" id="KW-1185">Reference proteome</keyword>
<protein>
    <submittedName>
        <fullName evidence="2">Uncharacterized protein</fullName>
    </submittedName>
</protein>
<gene>
    <name evidence="2" type="ORF">XM38_014000</name>
</gene>